<dbReference type="Proteomes" id="UP000266895">
    <property type="component" value="Chromosome"/>
</dbReference>
<dbReference type="OrthoDB" id="3258299at2"/>
<reference evidence="2 3" key="1">
    <citation type="submission" date="2018-12" db="EMBL/GenBank/DDBJ databases">
        <authorList>
            <consortium name="Pathogen Informatics"/>
        </authorList>
    </citation>
    <scope>NUCLEOTIDE SEQUENCE [LARGE SCALE GENOMIC DNA]</scope>
    <source>
        <strain evidence="2 3">NCTC11636</strain>
    </source>
</reference>
<gene>
    <name evidence="2" type="ORF">NCTC11636_02161</name>
</gene>
<dbReference type="RefSeq" id="WP_126383112.1">
    <property type="nucleotide sequence ID" value="NZ_LR134350.1"/>
</dbReference>
<feature type="chain" id="PRO_5039651860" evidence="1">
    <location>
        <begin position="21"/>
        <end position="164"/>
    </location>
</feature>
<keyword evidence="1" id="KW-0732">Signal</keyword>
<name>A0A448HJ24_9ACTO</name>
<feature type="signal peptide" evidence="1">
    <location>
        <begin position="1"/>
        <end position="20"/>
    </location>
</feature>
<keyword evidence="3" id="KW-1185">Reference proteome</keyword>
<accession>A0A448HJ24</accession>
<evidence type="ECO:0000256" key="1">
    <source>
        <dbReference type="SAM" id="SignalP"/>
    </source>
</evidence>
<evidence type="ECO:0000313" key="3">
    <source>
        <dbReference type="Proteomes" id="UP000266895"/>
    </source>
</evidence>
<proteinExistence type="predicted"/>
<dbReference type="KEGG" id="ahw:NCTC11636_02161"/>
<organism evidence="2 3">
    <name type="scientific">Actinomyces howellii</name>
    <dbReference type="NCBI Taxonomy" id="52771"/>
    <lineage>
        <taxon>Bacteria</taxon>
        <taxon>Bacillati</taxon>
        <taxon>Actinomycetota</taxon>
        <taxon>Actinomycetes</taxon>
        <taxon>Actinomycetales</taxon>
        <taxon>Actinomycetaceae</taxon>
        <taxon>Actinomyces</taxon>
    </lineage>
</organism>
<protein>
    <submittedName>
        <fullName evidence="2">Uncharacterized protein</fullName>
    </submittedName>
</protein>
<evidence type="ECO:0000313" key="2">
    <source>
        <dbReference type="EMBL" id="VEG29664.1"/>
    </source>
</evidence>
<sequence>MLSRRRLITVAVGGLGVATAAVVTSNVSSRLEAQAVTAAATASPVEPQVLVGPVSVVDGHTVVRVAARGAGTELLTSTGAFTTEGGSLVPSGLRLLSLSRGVALQALSEHPTVVSTKAEEGLTEAFAVFEALDGSEDVEVLLPGFGLVGSVPLVTPAQTGFSVS</sequence>
<dbReference type="AlphaFoldDB" id="A0A448HJ24"/>
<dbReference type="EMBL" id="LR134350">
    <property type="protein sequence ID" value="VEG29664.1"/>
    <property type="molecule type" value="Genomic_DNA"/>
</dbReference>